<evidence type="ECO:0000313" key="2">
    <source>
        <dbReference type="Proteomes" id="UP000281553"/>
    </source>
</evidence>
<sequence length="67" mass="7298">MPKGVDLVGQLIPKVFEGYLSTPIAALQGAAAKDLKLSLLVSAEYLNRSLVFFDAYSIRNFQALPLN</sequence>
<dbReference type="EMBL" id="UYRU01074736">
    <property type="protein sequence ID" value="VDN24986.1"/>
    <property type="molecule type" value="Genomic_DNA"/>
</dbReference>
<dbReference type="AlphaFoldDB" id="A0A3P7Q363"/>
<accession>A0A3P7Q363</accession>
<keyword evidence="2" id="KW-1185">Reference proteome</keyword>
<organism evidence="1 2">
    <name type="scientific">Dibothriocephalus latus</name>
    <name type="common">Fish tapeworm</name>
    <name type="synonym">Diphyllobothrium latum</name>
    <dbReference type="NCBI Taxonomy" id="60516"/>
    <lineage>
        <taxon>Eukaryota</taxon>
        <taxon>Metazoa</taxon>
        <taxon>Spiralia</taxon>
        <taxon>Lophotrochozoa</taxon>
        <taxon>Platyhelminthes</taxon>
        <taxon>Cestoda</taxon>
        <taxon>Eucestoda</taxon>
        <taxon>Diphyllobothriidea</taxon>
        <taxon>Diphyllobothriidae</taxon>
        <taxon>Dibothriocephalus</taxon>
    </lineage>
</organism>
<evidence type="ECO:0000313" key="1">
    <source>
        <dbReference type="EMBL" id="VDN24986.1"/>
    </source>
</evidence>
<proteinExistence type="predicted"/>
<reference evidence="1 2" key="1">
    <citation type="submission" date="2018-11" db="EMBL/GenBank/DDBJ databases">
        <authorList>
            <consortium name="Pathogen Informatics"/>
        </authorList>
    </citation>
    <scope>NUCLEOTIDE SEQUENCE [LARGE SCALE GENOMIC DNA]</scope>
</reference>
<gene>
    <name evidence="1" type="ORF">DILT_LOCUS14540</name>
</gene>
<name>A0A3P7Q363_DIBLA</name>
<dbReference type="Proteomes" id="UP000281553">
    <property type="component" value="Unassembled WGS sequence"/>
</dbReference>
<protein>
    <submittedName>
        <fullName evidence="1">Uncharacterized protein</fullName>
    </submittedName>
</protein>